<dbReference type="GO" id="GO:0005634">
    <property type="term" value="C:nucleus"/>
    <property type="evidence" value="ECO:0007669"/>
    <property type="project" value="UniProtKB-SubCell"/>
</dbReference>
<dbReference type="CDD" id="cd14707">
    <property type="entry name" value="bZIP_plant_BZIP46"/>
    <property type="match status" value="1"/>
</dbReference>
<evidence type="ECO:0000256" key="4">
    <source>
        <dbReference type="SAM" id="MobiDB-lite"/>
    </source>
</evidence>
<comment type="subcellular location">
    <subcellularLocation>
        <location evidence="1">Nucleus</location>
    </subcellularLocation>
</comment>
<name>A0A8X8ZDR8_SALSN</name>
<keyword evidence="6" id="KW-1185">Reference proteome</keyword>
<reference evidence="5" key="2">
    <citation type="submission" date="2020-08" db="EMBL/GenBank/DDBJ databases">
        <title>Plant Genome Project.</title>
        <authorList>
            <person name="Zhang R.-G."/>
        </authorList>
    </citation>
    <scope>NUCLEOTIDE SEQUENCE</scope>
    <source>
        <strain evidence="5">Huo1</strain>
        <tissue evidence="5">Leaf</tissue>
    </source>
</reference>
<feature type="compositionally biased region" description="Polar residues" evidence="4">
    <location>
        <begin position="1"/>
        <end position="16"/>
    </location>
</feature>
<gene>
    <name evidence="5" type="ORF">SASPL_137099</name>
</gene>
<feature type="region of interest" description="Disordered" evidence="4">
    <location>
        <begin position="1"/>
        <end position="29"/>
    </location>
</feature>
<dbReference type="EMBL" id="PNBA02000014">
    <property type="protein sequence ID" value="KAG6400274.1"/>
    <property type="molecule type" value="Genomic_DNA"/>
</dbReference>
<dbReference type="InterPro" id="IPR043452">
    <property type="entry name" value="BZIP46-like"/>
</dbReference>
<evidence type="ECO:0000256" key="3">
    <source>
        <dbReference type="ARBA" id="ARBA00023242"/>
    </source>
</evidence>
<dbReference type="AlphaFoldDB" id="A0A8X8ZDR8"/>
<proteinExistence type="predicted"/>
<evidence type="ECO:0008006" key="7">
    <source>
        <dbReference type="Google" id="ProtNLM"/>
    </source>
</evidence>
<dbReference type="GO" id="GO:0045893">
    <property type="term" value="P:positive regulation of DNA-templated transcription"/>
    <property type="evidence" value="ECO:0007669"/>
    <property type="project" value="InterPro"/>
</dbReference>
<comment type="caution">
    <text evidence="5">The sequence shown here is derived from an EMBL/GenBank/DDBJ whole genome shotgun (WGS) entry which is preliminary data.</text>
</comment>
<sequence>MVGYNSNMVTSDSEIISQPEMDQPRDETSLQSLASNGTCVGNGIAKQLSLSRQGSLSIPEPLCRKTVDEVWSEIHRSRHHGNGHIPNPNTAHKQPTFGEMTLEDFFIRAGVVREQNLAAAAAVPPPQQPAFGMYQNNNSHPAMRPSFVARPVIGVAGYQPLQTGVGDAAGYGGGVKSYSQGPPPAVGYEGRVGNGSGGGLGMGSPVSPLSDGMGAGQVEGGVDGMSGGRRRPLDRHVEKVVERRQRRMIKNRESPARSRARKQVNKQNMIRTHFFGLYKLPLIAVGLIDEACGWLRQAYTVKLEAELNQLKEENLYLKQALYYEEQEVQKLFKGSEKLRAMRRSLSCPY</sequence>
<organism evidence="5">
    <name type="scientific">Salvia splendens</name>
    <name type="common">Scarlet sage</name>
    <dbReference type="NCBI Taxonomy" id="180675"/>
    <lineage>
        <taxon>Eukaryota</taxon>
        <taxon>Viridiplantae</taxon>
        <taxon>Streptophyta</taxon>
        <taxon>Embryophyta</taxon>
        <taxon>Tracheophyta</taxon>
        <taxon>Spermatophyta</taxon>
        <taxon>Magnoliopsida</taxon>
        <taxon>eudicotyledons</taxon>
        <taxon>Gunneridae</taxon>
        <taxon>Pentapetalae</taxon>
        <taxon>asterids</taxon>
        <taxon>lamiids</taxon>
        <taxon>Lamiales</taxon>
        <taxon>Lamiaceae</taxon>
        <taxon>Nepetoideae</taxon>
        <taxon>Mentheae</taxon>
        <taxon>Salviinae</taxon>
        <taxon>Salvia</taxon>
        <taxon>Salvia subgen. Calosphace</taxon>
        <taxon>core Calosphace</taxon>
    </lineage>
</organism>
<evidence type="ECO:0000256" key="2">
    <source>
        <dbReference type="ARBA" id="ARBA00023125"/>
    </source>
</evidence>
<evidence type="ECO:0000313" key="5">
    <source>
        <dbReference type="EMBL" id="KAG6400274.1"/>
    </source>
</evidence>
<evidence type="ECO:0000256" key="1">
    <source>
        <dbReference type="ARBA" id="ARBA00004123"/>
    </source>
</evidence>
<protein>
    <recommendedName>
        <fullName evidence="7">ABA responsive element binding factor</fullName>
    </recommendedName>
</protein>
<dbReference type="GO" id="GO:0003677">
    <property type="term" value="F:DNA binding"/>
    <property type="evidence" value="ECO:0007669"/>
    <property type="project" value="UniProtKB-KW"/>
</dbReference>
<dbReference type="Proteomes" id="UP000298416">
    <property type="component" value="Unassembled WGS sequence"/>
</dbReference>
<dbReference type="PANTHER" id="PTHR22952:SF175">
    <property type="entry name" value="PROTEIN ABSCISIC ACID-INSENSITIVE 5"/>
    <property type="match status" value="1"/>
</dbReference>
<dbReference type="GO" id="GO:0003700">
    <property type="term" value="F:DNA-binding transcription factor activity"/>
    <property type="evidence" value="ECO:0007669"/>
    <property type="project" value="InterPro"/>
</dbReference>
<keyword evidence="2" id="KW-0238">DNA-binding</keyword>
<dbReference type="PANTHER" id="PTHR22952">
    <property type="entry name" value="CAMP-RESPONSE ELEMENT BINDING PROTEIN-RELATED"/>
    <property type="match status" value="1"/>
</dbReference>
<reference evidence="5" key="1">
    <citation type="submission" date="2018-01" db="EMBL/GenBank/DDBJ databases">
        <authorList>
            <person name="Mao J.F."/>
        </authorList>
    </citation>
    <scope>NUCLEOTIDE SEQUENCE</scope>
    <source>
        <strain evidence="5">Huo1</strain>
        <tissue evidence="5">Leaf</tissue>
    </source>
</reference>
<keyword evidence="3" id="KW-0539">Nucleus</keyword>
<accession>A0A8X8ZDR8</accession>
<evidence type="ECO:0000313" key="6">
    <source>
        <dbReference type="Proteomes" id="UP000298416"/>
    </source>
</evidence>